<evidence type="ECO:0000256" key="1">
    <source>
        <dbReference type="HAMAP-Rule" id="MF_04163"/>
    </source>
</evidence>
<dbReference type="GO" id="GO:0003677">
    <property type="term" value="F:DNA binding"/>
    <property type="evidence" value="ECO:0007669"/>
    <property type="project" value="UniProtKB-UniRule"/>
</dbReference>
<sequence>MSLAAFLDEEDLNEHEIAWRSRDWDAVKELSKQFKVPAEQSLFVIIDNVTKKLGHGTVERFSDYDQHMINNALSQHVTMSGYASELNSMEGFISDQMHYDYMYFTIRQCSLPKVKFAKITGDWELRAFEYLVSEYYEVSISRAREYIAGFTEEQIGRLKKMFSPTVIDVNAPCLTMIPTKTEREKIQRAIRSW</sequence>
<keyword evidence="3" id="KW-1185">Reference proteome</keyword>
<accession>E1A2P3</accession>
<dbReference type="InterPro" id="IPR031868">
    <property type="entry name" value="Phage_clamp_gp62"/>
</dbReference>
<dbReference type="GeneID" id="9861553"/>
<dbReference type="Gene3D" id="6.10.250.1260">
    <property type="match status" value="1"/>
</dbReference>
<dbReference type="OrthoDB" id="12022at10239"/>
<comment type="function">
    <text evidence="1">Forms the sliding-clamp-loader together with the small subunit. The clamp loader holds the clamp in an open conformation and places it onto the DNA.</text>
</comment>
<gene>
    <name evidence="2" type="ORF">phiAS5_ORF0146</name>
</gene>
<dbReference type="Proteomes" id="UP000002236">
    <property type="component" value="Segment"/>
</dbReference>
<dbReference type="KEGG" id="vg:9861553"/>
<dbReference type="EMBL" id="HM452126">
    <property type="protein sequence ID" value="ADM79989.1"/>
    <property type="molecule type" value="Genomic_DNA"/>
</dbReference>
<reference evidence="2 3" key="1">
    <citation type="journal article" date="2012" name="Vet. Microbiol.">
        <title>Complete genome sequence and characterization of a broad-host range T4-like bacteriophage phiAS5 infecting Aeromonas salmonicida subsp. salmonicida.</title>
        <authorList>
            <person name="Kim J.H."/>
            <person name="Son J.S."/>
            <person name="Choi Y.J."/>
            <person name="Choresca C.H.Jr."/>
            <person name="Shin S.P."/>
            <person name="Han J.E."/>
            <person name="Jun J.W."/>
            <person name="Park S.C."/>
        </authorList>
    </citation>
    <scope>NUCLEOTIDE SEQUENCE [LARGE SCALE GENOMIC DNA]</scope>
</reference>
<dbReference type="GO" id="GO:0039693">
    <property type="term" value="P:viral DNA genome replication"/>
    <property type="evidence" value="ECO:0007669"/>
    <property type="project" value="UniProtKB-UniRule"/>
</dbReference>
<organism evidence="2 3">
    <name type="scientific">Aeromonas phage phiAS5</name>
    <dbReference type="NCBI Taxonomy" id="879630"/>
    <lineage>
        <taxon>Viruses</taxon>
        <taxon>Duplodnaviria</taxon>
        <taxon>Heunggongvirae</taxon>
        <taxon>Uroviricota</taxon>
        <taxon>Caudoviricetes</taxon>
        <taxon>Pantevenvirales</taxon>
        <taxon>Straboviridae</taxon>
        <taxon>Chrysonvirus</taxon>
        <taxon>Chrysonvirus as5</taxon>
    </lineage>
</organism>
<dbReference type="Gene3D" id="1.20.272.50">
    <property type="entry name" value="Bacteriophage clamp loader A subunit, A' domain"/>
    <property type="match status" value="1"/>
</dbReference>
<comment type="similarity">
    <text evidence="1">Belongs to the Tevenvirinae sliding-clamp-loader small subunit family.</text>
</comment>
<dbReference type="RefSeq" id="YP_003969435.1">
    <property type="nucleotide sequence ID" value="NC_014636.1"/>
</dbReference>
<dbReference type="HAMAP" id="MF_04163">
    <property type="entry name" value="T4_Clamp_Loader_S"/>
    <property type="match status" value="1"/>
</dbReference>
<keyword evidence="1" id="KW-1194">Viral DNA replication</keyword>
<proteinExistence type="inferred from homology"/>
<dbReference type="GO" id="GO:0006260">
    <property type="term" value="P:DNA replication"/>
    <property type="evidence" value="ECO:0007669"/>
    <property type="project" value="InterPro"/>
</dbReference>
<name>E1A2P3_9CAUD</name>
<dbReference type="Pfam" id="PF16790">
    <property type="entry name" value="Phage_clamp_A"/>
    <property type="match status" value="1"/>
</dbReference>
<keyword evidence="1" id="KW-0238">DNA-binding</keyword>
<keyword evidence="1" id="KW-0235">DNA replication</keyword>
<evidence type="ECO:0000313" key="3">
    <source>
        <dbReference type="Proteomes" id="UP000002236"/>
    </source>
</evidence>
<evidence type="ECO:0000313" key="2">
    <source>
        <dbReference type="EMBL" id="ADM79989.1"/>
    </source>
</evidence>
<comment type="subunit">
    <text evidence="1">The sliding-clamp-loader consists of 4 large subunits and 1 small subunit. Interacts with the sliding clamp; this interaction allows the sliding-clamp-loader to open the sliding clamp. Part of the replicase complex that includes the DNA polymerase, the polymerase clamp, the clamp loader complex, the single-stranded DNA binding protein, the primase, the helicase and the helicase assembly factor.</text>
</comment>
<dbReference type="GO" id="GO:0003689">
    <property type="term" value="F:DNA clamp loader activity"/>
    <property type="evidence" value="ECO:0007669"/>
    <property type="project" value="UniProtKB-UniRule"/>
</dbReference>
<protein>
    <recommendedName>
        <fullName evidence="1">Sliding-clamp-loader small subunit</fullName>
    </recommendedName>
    <alternativeName>
        <fullName evidence="1">Clamp loader gp62 subunit</fullName>
    </alternativeName>
</protein>